<feature type="chain" id="PRO_5021198422" evidence="3">
    <location>
        <begin position="25"/>
        <end position="216"/>
    </location>
</feature>
<dbReference type="SUPFAM" id="SSF55895">
    <property type="entry name" value="Ribonuclease Rh-like"/>
    <property type="match status" value="1"/>
</dbReference>
<dbReference type="Gene3D" id="3.90.730.10">
    <property type="entry name" value="Ribonuclease T2-like"/>
    <property type="match status" value="1"/>
</dbReference>
<dbReference type="InterPro" id="IPR039378">
    <property type="entry name" value="RNase_T2_prok"/>
</dbReference>
<comment type="similarity">
    <text evidence="1 2">Belongs to the RNase T2 family.</text>
</comment>
<dbReference type="InterPro" id="IPR018188">
    <property type="entry name" value="RNase_T2_His_AS_1"/>
</dbReference>
<evidence type="ECO:0000256" key="2">
    <source>
        <dbReference type="RuleBase" id="RU004328"/>
    </source>
</evidence>
<dbReference type="PANTHER" id="PTHR11240:SF22">
    <property type="entry name" value="RIBONUCLEASE T2"/>
    <property type="match status" value="1"/>
</dbReference>
<dbReference type="Pfam" id="PF00445">
    <property type="entry name" value="Ribonuclease_T2"/>
    <property type="match status" value="1"/>
</dbReference>
<keyword evidence="5" id="KW-1185">Reference proteome</keyword>
<dbReference type="GO" id="GO:0033897">
    <property type="term" value="F:ribonuclease T2 activity"/>
    <property type="evidence" value="ECO:0007669"/>
    <property type="project" value="InterPro"/>
</dbReference>
<proteinExistence type="inferred from homology"/>
<evidence type="ECO:0000256" key="3">
    <source>
        <dbReference type="SAM" id="SignalP"/>
    </source>
</evidence>
<dbReference type="InterPro" id="IPR033130">
    <property type="entry name" value="RNase_T2_His_AS_2"/>
</dbReference>
<dbReference type="AlphaFoldDB" id="A0A501WV42"/>
<dbReference type="PROSITE" id="PS00530">
    <property type="entry name" value="RNASE_T2_1"/>
    <property type="match status" value="1"/>
</dbReference>
<name>A0A501WV42_9RHOB</name>
<evidence type="ECO:0000256" key="1">
    <source>
        <dbReference type="ARBA" id="ARBA00007469"/>
    </source>
</evidence>
<dbReference type="InterPro" id="IPR001568">
    <property type="entry name" value="RNase_T2-like"/>
</dbReference>
<evidence type="ECO:0000313" key="4">
    <source>
        <dbReference type="EMBL" id="TPE52270.1"/>
    </source>
</evidence>
<dbReference type="CDD" id="cd01062">
    <property type="entry name" value="RNase_T2_prok"/>
    <property type="match status" value="1"/>
</dbReference>
<feature type="signal peptide" evidence="3">
    <location>
        <begin position="1"/>
        <end position="24"/>
    </location>
</feature>
<organism evidence="4 5">
    <name type="scientific">Amaricoccus solimangrovi</name>
    <dbReference type="NCBI Taxonomy" id="2589815"/>
    <lineage>
        <taxon>Bacteria</taxon>
        <taxon>Pseudomonadati</taxon>
        <taxon>Pseudomonadota</taxon>
        <taxon>Alphaproteobacteria</taxon>
        <taxon>Rhodobacterales</taxon>
        <taxon>Paracoccaceae</taxon>
        <taxon>Amaricoccus</taxon>
    </lineage>
</organism>
<dbReference type="PROSITE" id="PS00531">
    <property type="entry name" value="RNASE_T2_2"/>
    <property type="match status" value="1"/>
</dbReference>
<dbReference type="Proteomes" id="UP000319255">
    <property type="component" value="Unassembled WGS sequence"/>
</dbReference>
<dbReference type="RefSeq" id="WP_140453512.1">
    <property type="nucleotide sequence ID" value="NZ_VFRP01000004.1"/>
</dbReference>
<protein>
    <submittedName>
        <fullName evidence="4">Ribonuclease T</fullName>
    </submittedName>
</protein>
<sequence length="216" mass="22879">MIKGLRLLLAAAALALGAAGGASAVDPEPGDFDYYVLALSWSPTWCEAEVAAGDAPDQCAPHRDIGFALHGLWPQYDDGGWPEYCDTAERDPSRGQSAAMKDIMGSPGLAWYQWKKHGRCSGLGAAPYYDLSRRAFEKVRMPGIGGKTMSAEAIESAFLDANPWLAPDDLIVTCAGGKLREARICLSRDLAPQACAADVRADACRAGAALDVPPIP</sequence>
<reference evidence="4 5" key="1">
    <citation type="submission" date="2019-06" db="EMBL/GenBank/DDBJ databases">
        <title>A novel bacterium of genus Amaricoccus, isolated from marine sediment.</title>
        <authorList>
            <person name="Huang H."/>
            <person name="Mo K."/>
            <person name="Hu Y."/>
        </authorList>
    </citation>
    <scope>NUCLEOTIDE SEQUENCE [LARGE SCALE GENOMIC DNA]</scope>
    <source>
        <strain evidence="4 5">HB172011</strain>
    </source>
</reference>
<dbReference type="GO" id="GO:0006401">
    <property type="term" value="P:RNA catabolic process"/>
    <property type="evidence" value="ECO:0007669"/>
    <property type="project" value="UniProtKB-ARBA"/>
</dbReference>
<dbReference type="OrthoDB" id="4720638at2"/>
<dbReference type="PANTHER" id="PTHR11240">
    <property type="entry name" value="RIBONUCLEASE T2"/>
    <property type="match status" value="1"/>
</dbReference>
<accession>A0A501WV42</accession>
<dbReference type="EMBL" id="VFRP01000004">
    <property type="protein sequence ID" value="TPE52270.1"/>
    <property type="molecule type" value="Genomic_DNA"/>
</dbReference>
<gene>
    <name evidence="4" type="ORF">FJM51_06665</name>
</gene>
<dbReference type="GO" id="GO:0003723">
    <property type="term" value="F:RNA binding"/>
    <property type="evidence" value="ECO:0007669"/>
    <property type="project" value="InterPro"/>
</dbReference>
<evidence type="ECO:0000313" key="5">
    <source>
        <dbReference type="Proteomes" id="UP000319255"/>
    </source>
</evidence>
<keyword evidence="3" id="KW-0732">Signal</keyword>
<dbReference type="InterPro" id="IPR036430">
    <property type="entry name" value="RNase_T2-like_sf"/>
</dbReference>
<comment type="caution">
    <text evidence="4">The sequence shown here is derived from an EMBL/GenBank/DDBJ whole genome shotgun (WGS) entry which is preliminary data.</text>
</comment>